<dbReference type="Proteomes" id="UP001186944">
    <property type="component" value="Unassembled WGS sequence"/>
</dbReference>
<feature type="compositionally biased region" description="Basic residues" evidence="1">
    <location>
        <begin position="99"/>
        <end position="112"/>
    </location>
</feature>
<dbReference type="EMBL" id="VSWD01000012">
    <property type="protein sequence ID" value="KAK3085525.1"/>
    <property type="molecule type" value="Genomic_DNA"/>
</dbReference>
<proteinExistence type="predicted"/>
<dbReference type="AlphaFoldDB" id="A0AA88XJH2"/>
<reference evidence="2" key="1">
    <citation type="submission" date="2019-08" db="EMBL/GenBank/DDBJ databases">
        <title>The improved chromosome-level genome for the pearl oyster Pinctada fucata martensii using PacBio sequencing and Hi-C.</title>
        <authorList>
            <person name="Zheng Z."/>
        </authorList>
    </citation>
    <scope>NUCLEOTIDE SEQUENCE</scope>
    <source>
        <strain evidence="2">ZZ-2019</strain>
        <tissue evidence="2">Adductor muscle</tissue>
    </source>
</reference>
<evidence type="ECO:0000313" key="3">
    <source>
        <dbReference type="Proteomes" id="UP001186944"/>
    </source>
</evidence>
<feature type="compositionally biased region" description="Basic and acidic residues" evidence="1">
    <location>
        <begin position="640"/>
        <end position="652"/>
    </location>
</feature>
<keyword evidence="3" id="KW-1185">Reference proteome</keyword>
<comment type="caution">
    <text evidence="2">The sequence shown here is derived from an EMBL/GenBank/DDBJ whole genome shotgun (WGS) entry which is preliminary data.</text>
</comment>
<evidence type="ECO:0000313" key="2">
    <source>
        <dbReference type="EMBL" id="KAK3085525.1"/>
    </source>
</evidence>
<feature type="compositionally biased region" description="Polar residues" evidence="1">
    <location>
        <begin position="86"/>
        <end position="96"/>
    </location>
</feature>
<sequence length="902" mass="100093">MSALNVFKARAPRTLKLQKPAPRRLATPDSETNKVMDNFLQQSTKVMNGCPESTVGSIHTEMQTDPRRTVNSVEVTDNWKEESHTSEQMSESNNNCVGRKVKRTAKLTKPRPLRQNSVPTPTTEAGSDILSEDEIERQTATFIQKLPDGSMSLAEIVAFRNMLIKNNVVLQNVGYDIFSLCYGIIQEVLKEEENLKRKELLCELLSLKKLDDSQKSALMETKERQRRSSVEYQKYCDLNSMAVLHDSSREVNNNEPDFCEPCQRHRHNSGRSWNSSVSSDKTQSTNIALDAMNQNLHSTASYMTRDGQKNQCGRKDIGNTNEPKICAVDSNDNNVISCMRRSSETLLNVIHQRDLHINDVIVDPRNSARKNSLVLRSISQNHEEAEHGDSVAKKDLMPFFSSQESRDSGLGDEAVLWDAEKSVIDELKRAALGTEVDHGIGDDEVLWEDEDTVLEDLKNSVSKDMCIRYNVNDSAKMTTNNNDKVLTTNVTGAKNSWATWNHPQKTTENSTDSGAWTSWRSRKDSFESHESLDTPAFPSRRNSFDSCDSVNDFTKTKAGNAVVKDLWNNVNKNVKISNGKEVEHHVMRQTKFDGDINKTDSVAFNKPYNATNCSKLDMQHKTENLTCSAPHAQKSTSVVPEREDLQTGEKGSETTSKSAISGFGTQAKLTTAGFGTQAKLATAGFGTQAKLTTAGFGTQAAGEFRTPAKQTAGGFGMQNLQMARGFGTPAQITTGGFGTPAQPNAGGFGTAAQPIFKKPHPPTRYQSGDNVKNWRESCSTKPKFLMKLTDAEMAKLCNEVIRQPIGPGFSSCVIAKIEATLPDGMCTAKGRRKMFEKYRKLVLGEDKDQDNSPPPSYTREDLLALADSPLSKIMPEEFSYLSKIFPEVCPMEPPVYWSGTCV</sequence>
<accession>A0AA88XJH2</accession>
<feature type="region of interest" description="Disordered" evidence="1">
    <location>
        <begin position="629"/>
        <end position="659"/>
    </location>
</feature>
<feature type="compositionally biased region" description="Polar residues" evidence="1">
    <location>
        <begin position="114"/>
        <end position="125"/>
    </location>
</feature>
<organism evidence="2 3">
    <name type="scientific">Pinctada imbricata</name>
    <name type="common">Atlantic pearl-oyster</name>
    <name type="synonym">Pinctada martensii</name>
    <dbReference type="NCBI Taxonomy" id="66713"/>
    <lineage>
        <taxon>Eukaryota</taxon>
        <taxon>Metazoa</taxon>
        <taxon>Spiralia</taxon>
        <taxon>Lophotrochozoa</taxon>
        <taxon>Mollusca</taxon>
        <taxon>Bivalvia</taxon>
        <taxon>Autobranchia</taxon>
        <taxon>Pteriomorphia</taxon>
        <taxon>Pterioida</taxon>
        <taxon>Pterioidea</taxon>
        <taxon>Pteriidae</taxon>
        <taxon>Pinctada</taxon>
    </lineage>
</organism>
<name>A0AA88XJH2_PINIB</name>
<gene>
    <name evidence="2" type="ORF">FSP39_004652</name>
</gene>
<evidence type="ECO:0000256" key="1">
    <source>
        <dbReference type="SAM" id="MobiDB-lite"/>
    </source>
</evidence>
<protein>
    <submittedName>
        <fullName evidence="2">Uncharacterized protein</fullName>
    </submittedName>
</protein>
<feature type="region of interest" description="Disordered" evidence="1">
    <location>
        <begin position="80"/>
        <end position="127"/>
    </location>
</feature>